<name>A0A1L8TF87_9ENTE</name>
<dbReference type="PANTHER" id="PTHR30185">
    <property type="entry name" value="CRYPTIC BETA-GLUCOSIDE BGL OPERON ANTITERMINATOR"/>
    <property type="match status" value="1"/>
</dbReference>
<dbReference type="STRING" id="249189.RV04_GL000729"/>
<keyword evidence="5" id="KW-1185">Reference proteome</keyword>
<dbReference type="Gene3D" id="3.40.50.2300">
    <property type="match status" value="1"/>
</dbReference>
<dbReference type="InterPro" id="IPR050661">
    <property type="entry name" value="BglG_antiterminators"/>
</dbReference>
<dbReference type="Pfam" id="PF05043">
    <property type="entry name" value="Mga"/>
    <property type="match status" value="1"/>
</dbReference>
<evidence type="ECO:0000256" key="1">
    <source>
        <dbReference type="ARBA" id="ARBA00023015"/>
    </source>
</evidence>
<sequence>MLEITKITLNTDIDNLINRIPDYIHLEYDAHELKLNCDAGYLVQDFLLEVARDNVMYNLFKNILYNKKFKLTEIAEIYFVSEGSIRSRIEHYNQILARFDLKLSFYEVDLIGNESNKRYFFNILFTEFRQFFMAHLDPDTEENEKLLQEMRKILSEKQKQLLSTTYYKLARWLSIARIRISNQQYVQISADKVEAISKEIEFAKFEQTYRLIENNLIENTVLPLEEIVWAYVTILDTVDYSGESKNRSMHRDRPFDETDGIFYRMIQETAKSLQMSGYGDFHFSVFSYLKNIRDLTELSPIYQLATDALVSYTFQENIDIFELWKQKILEYKDQLSFEIKFIDGIVTHLTLITSRFVYFSRTNKKVVCSFSGETGLSNLLETKLTDYLGDLVELIFISTHEITDKLLVRYRADMIISNYPIRNCAILNYRIPYIPQSKDYEELRKHIYDEVKENTSRSKGIQQHY</sequence>
<gene>
    <name evidence="4" type="ORF">RV04_GL000729</name>
</gene>
<dbReference type="Proteomes" id="UP000182077">
    <property type="component" value="Unassembled WGS sequence"/>
</dbReference>
<evidence type="ECO:0000313" key="5">
    <source>
        <dbReference type="Proteomes" id="UP000182077"/>
    </source>
</evidence>
<reference evidence="4 5" key="1">
    <citation type="submission" date="2014-12" db="EMBL/GenBank/DDBJ databases">
        <title>Draft genome sequences of 29 type strains of Enterococci.</title>
        <authorList>
            <person name="Zhong Z."/>
            <person name="Sun Z."/>
            <person name="Liu W."/>
            <person name="Zhang W."/>
            <person name="Zhang H."/>
        </authorList>
    </citation>
    <scope>NUCLEOTIDE SEQUENCE [LARGE SCALE GENOMIC DNA]</scope>
    <source>
        <strain evidence="4 5">DSM 17122</strain>
    </source>
</reference>
<keyword evidence="2" id="KW-0804">Transcription</keyword>
<dbReference type="AlphaFoldDB" id="A0A1L8TF87"/>
<dbReference type="RefSeq" id="WP_379952790.1">
    <property type="nucleotide sequence ID" value="NZ_JBHSHK010000003.1"/>
</dbReference>
<dbReference type="InterPro" id="IPR007737">
    <property type="entry name" value="Mga_HTH"/>
</dbReference>
<evidence type="ECO:0000313" key="4">
    <source>
        <dbReference type="EMBL" id="OJG42970.1"/>
    </source>
</evidence>
<protein>
    <recommendedName>
        <fullName evidence="3">Mga helix-turn-helix domain-containing protein</fullName>
    </recommendedName>
</protein>
<organism evidence="4 5">
    <name type="scientific">Enterococcus hermanniensis</name>
    <dbReference type="NCBI Taxonomy" id="249189"/>
    <lineage>
        <taxon>Bacteria</taxon>
        <taxon>Bacillati</taxon>
        <taxon>Bacillota</taxon>
        <taxon>Bacilli</taxon>
        <taxon>Lactobacillales</taxon>
        <taxon>Enterococcaceae</taxon>
        <taxon>Enterococcus</taxon>
    </lineage>
</organism>
<evidence type="ECO:0000259" key="3">
    <source>
        <dbReference type="Pfam" id="PF05043"/>
    </source>
</evidence>
<comment type="caution">
    <text evidence="4">The sequence shown here is derived from an EMBL/GenBank/DDBJ whole genome shotgun (WGS) entry which is preliminary data.</text>
</comment>
<dbReference type="InterPro" id="IPR036388">
    <property type="entry name" value="WH-like_DNA-bd_sf"/>
</dbReference>
<dbReference type="Gene3D" id="1.10.10.10">
    <property type="entry name" value="Winged helix-like DNA-binding domain superfamily/Winged helix DNA-binding domain"/>
    <property type="match status" value="1"/>
</dbReference>
<dbReference type="PANTHER" id="PTHR30185:SF13">
    <property type="entry name" value="LICABCH OPERON REGULATOR-RELATED"/>
    <property type="match status" value="1"/>
</dbReference>
<feature type="domain" description="Mga helix-turn-helix" evidence="3">
    <location>
        <begin position="45"/>
        <end position="125"/>
    </location>
</feature>
<proteinExistence type="predicted"/>
<keyword evidence="1" id="KW-0805">Transcription regulation</keyword>
<accession>A0A1L8TF87</accession>
<evidence type="ECO:0000256" key="2">
    <source>
        <dbReference type="ARBA" id="ARBA00023163"/>
    </source>
</evidence>
<dbReference type="EMBL" id="JXKQ01000016">
    <property type="protein sequence ID" value="OJG42970.1"/>
    <property type="molecule type" value="Genomic_DNA"/>
</dbReference>